<dbReference type="InterPro" id="IPR037055">
    <property type="entry name" value="MHC_I-like_Ag-recog_sf"/>
</dbReference>
<dbReference type="PANTHER" id="PTHR16675:SF235">
    <property type="entry name" value="SHKT DOMAIN-CONTAINING PROTEIN"/>
    <property type="match status" value="1"/>
</dbReference>
<comment type="similarity">
    <text evidence="2">Belongs to the MHC class I family.</text>
</comment>
<dbReference type="PROSITE" id="PS50835">
    <property type="entry name" value="IG_LIKE"/>
    <property type="match status" value="1"/>
</dbReference>
<gene>
    <name evidence="5" type="ORF">UPYG_G00203270</name>
</gene>
<comment type="caution">
    <text evidence="5">The sequence shown here is derived from an EMBL/GenBank/DDBJ whole genome shotgun (WGS) entry which is preliminary data.</text>
</comment>
<dbReference type="InterPro" id="IPR011161">
    <property type="entry name" value="MHC_I-like_Ag-recog"/>
</dbReference>
<accession>A0ABD0WIR0</accession>
<evidence type="ECO:0000256" key="1">
    <source>
        <dbReference type="ARBA" id="ARBA00023180"/>
    </source>
</evidence>
<keyword evidence="3" id="KW-0472">Membrane</keyword>
<organism evidence="5 6">
    <name type="scientific">Umbra pygmaea</name>
    <name type="common">Eastern mudminnow</name>
    <dbReference type="NCBI Taxonomy" id="75934"/>
    <lineage>
        <taxon>Eukaryota</taxon>
        <taxon>Metazoa</taxon>
        <taxon>Chordata</taxon>
        <taxon>Craniata</taxon>
        <taxon>Vertebrata</taxon>
        <taxon>Euteleostomi</taxon>
        <taxon>Actinopterygii</taxon>
        <taxon>Neopterygii</taxon>
        <taxon>Teleostei</taxon>
        <taxon>Protacanthopterygii</taxon>
        <taxon>Esociformes</taxon>
        <taxon>Umbridae</taxon>
        <taxon>Umbra</taxon>
    </lineage>
</organism>
<keyword evidence="3" id="KW-1133">Transmembrane helix</keyword>
<dbReference type="InterPro" id="IPR011162">
    <property type="entry name" value="MHC_I/II-like_Ag-recog"/>
</dbReference>
<evidence type="ECO:0000259" key="4">
    <source>
        <dbReference type="PROSITE" id="PS50835"/>
    </source>
</evidence>
<dbReference type="InterPro" id="IPR007110">
    <property type="entry name" value="Ig-like_dom"/>
</dbReference>
<dbReference type="EMBL" id="JAGEUA010000006">
    <property type="protein sequence ID" value="KAL0973414.1"/>
    <property type="molecule type" value="Genomic_DNA"/>
</dbReference>
<dbReference type="InterPro" id="IPR003597">
    <property type="entry name" value="Ig_C1-set"/>
</dbReference>
<keyword evidence="6" id="KW-1185">Reference proteome</keyword>
<dbReference type="SMART" id="SM00407">
    <property type="entry name" value="IGc1"/>
    <property type="match status" value="1"/>
</dbReference>
<dbReference type="InterPro" id="IPR050208">
    <property type="entry name" value="MHC_class-I_related"/>
</dbReference>
<dbReference type="PRINTS" id="PR01638">
    <property type="entry name" value="MHCCLASSI"/>
</dbReference>
<dbReference type="PANTHER" id="PTHR16675">
    <property type="entry name" value="MHC CLASS I-RELATED"/>
    <property type="match status" value="1"/>
</dbReference>
<dbReference type="AlphaFoldDB" id="A0ABD0WIR0"/>
<evidence type="ECO:0000256" key="3">
    <source>
        <dbReference type="SAM" id="Phobius"/>
    </source>
</evidence>
<keyword evidence="3" id="KW-0812">Transmembrane</keyword>
<dbReference type="Proteomes" id="UP001557470">
    <property type="component" value="Unassembled WGS sequence"/>
</dbReference>
<dbReference type="Pfam" id="PF00129">
    <property type="entry name" value="MHC_I"/>
    <property type="match status" value="1"/>
</dbReference>
<evidence type="ECO:0000256" key="2">
    <source>
        <dbReference type="RuleBase" id="RU004439"/>
    </source>
</evidence>
<evidence type="ECO:0000313" key="5">
    <source>
        <dbReference type="EMBL" id="KAL0973414.1"/>
    </source>
</evidence>
<dbReference type="SUPFAM" id="SSF48726">
    <property type="entry name" value="Immunoglobulin"/>
    <property type="match status" value="1"/>
</dbReference>
<protein>
    <recommendedName>
        <fullName evidence="4">Ig-like domain-containing protein</fullName>
    </recommendedName>
</protein>
<dbReference type="InterPro" id="IPR001039">
    <property type="entry name" value="MHC_I_a_a1/a2"/>
</dbReference>
<evidence type="ECO:0000313" key="6">
    <source>
        <dbReference type="Proteomes" id="UP001557470"/>
    </source>
</evidence>
<dbReference type="Gene3D" id="3.30.500.10">
    <property type="entry name" value="MHC class I-like antigen recognition-like"/>
    <property type="match status" value="1"/>
</dbReference>
<name>A0ABD0WIR0_UMBPY</name>
<feature type="transmembrane region" description="Helical" evidence="3">
    <location>
        <begin position="304"/>
        <end position="329"/>
    </location>
</feature>
<dbReference type="Gene3D" id="2.60.40.10">
    <property type="entry name" value="Immunoglobulins"/>
    <property type="match status" value="1"/>
</dbReference>
<feature type="domain" description="Ig-like" evidence="4">
    <location>
        <begin position="205"/>
        <end position="297"/>
    </location>
</feature>
<dbReference type="Pfam" id="PF07654">
    <property type="entry name" value="C1-set"/>
    <property type="match status" value="1"/>
</dbReference>
<sequence length="352" mass="40115">MSSLAEKIILQIITTHFVICMQLFVVDLHSFHRHCIATQGTLYPKNIQIVMVDDVIVYYYNSSAEQDAVMPEWMNHPEGIELWREMNQNLKYNRFVMESAVKITSEYFNHSHGHIYQAHGQCGWRSDGSIDAFMSHAYDGKDFVSFNVQTRSWTAAASHGVFYKRKRENNLEDLVRLVIHYESGCIRWLEKLLQFSVKVRESKVPEGVLFERVARDSSEVEVTCHVTGFYPRAVQVEWLGPEGLPLVEGVISGEVLPNGDGSYQMRKSLTVPQGVQNTQSYSCLVLHSSRTGNFTLTWGPKKNLATMFIVTGLCIIVPVAFILILGVLFKMVVIGHIYKAAEQNPEEEDHQH</sequence>
<dbReference type="InterPro" id="IPR013783">
    <property type="entry name" value="Ig-like_fold"/>
</dbReference>
<proteinExistence type="inferred from homology"/>
<dbReference type="SUPFAM" id="SSF54452">
    <property type="entry name" value="MHC antigen-recognition domain"/>
    <property type="match status" value="1"/>
</dbReference>
<dbReference type="InterPro" id="IPR036179">
    <property type="entry name" value="Ig-like_dom_sf"/>
</dbReference>
<reference evidence="5 6" key="1">
    <citation type="submission" date="2024-06" db="EMBL/GenBank/DDBJ databases">
        <authorList>
            <person name="Pan Q."/>
            <person name="Wen M."/>
            <person name="Jouanno E."/>
            <person name="Zahm M."/>
            <person name="Klopp C."/>
            <person name="Cabau C."/>
            <person name="Louis A."/>
            <person name="Berthelot C."/>
            <person name="Parey E."/>
            <person name="Roest Crollius H."/>
            <person name="Montfort J."/>
            <person name="Robinson-Rechavi M."/>
            <person name="Bouchez O."/>
            <person name="Lampietro C."/>
            <person name="Lopez Roques C."/>
            <person name="Donnadieu C."/>
            <person name="Postlethwait J."/>
            <person name="Bobe J."/>
            <person name="Verreycken H."/>
            <person name="Guiguen Y."/>
        </authorList>
    </citation>
    <scope>NUCLEOTIDE SEQUENCE [LARGE SCALE GENOMIC DNA]</scope>
    <source>
        <strain evidence="5">Up_M1</strain>
        <tissue evidence="5">Testis</tissue>
    </source>
</reference>
<keyword evidence="1" id="KW-0325">Glycoprotein</keyword>